<evidence type="ECO:0000259" key="1">
    <source>
        <dbReference type="Pfam" id="PF01764"/>
    </source>
</evidence>
<dbReference type="EMBL" id="CAXAMN010002189">
    <property type="protein sequence ID" value="CAK8998178.1"/>
    <property type="molecule type" value="Genomic_DNA"/>
</dbReference>
<dbReference type="Proteomes" id="UP001642484">
    <property type="component" value="Unassembled WGS sequence"/>
</dbReference>
<feature type="non-terminal residue" evidence="2">
    <location>
        <position position="290"/>
    </location>
</feature>
<reference evidence="2 3" key="1">
    <citation type="submission" date="2024-02" db="EMBL/GenBank/DDBJ databases">
        <authorList>
            <person name="Chen Y."/>
            <person name="Shah S."/>
            <person name="Dougan E. K."/>
            <person name="Thang M."/>
            <person name="Chan C."/>
        </authorList>
    </citation>
    <scope>NUCLEOTIDE SEQUENCE [LARGE SCALE GENOMIC DNA]</scope>
</reference>
<dbReference type="PANTHER" id="PTHR45856">
    <property type="entry name" value="ALPHA/BETA-HYDROLASES SUPERFAMILY PROTEIN"/>
    <property type="match status" value="1"/>
</dbReference>
<evidence type="ECO:0000313" key="2">
    <source>
        <dbReference type="EMBL" id="CAK8998178.1"/>
    </source>
</evidence>
<organism evidence="2 3">
    <name type="scientific">Durusdinium trenchii</name>
    <dbReference type="NCBI Taxonomy" id="1381693"/>
    <lineage>
        <taxon>Eukaryota</taxon>
        <taxon>Sar</taxon>
        <taxon>Alveolata</taxon>
        <taxon>Dinophyceae</taxon>
        <taxon>Suessiales</taxon>
        <taxon>Symbiodiniaceae</taxon>
        <taxon>Durusdinium</taxon>
    </lineage>
</organism>
<dbReference type="InterPro" id="IPR002921">
    <property type="entry name" value="Fungal_lipase-type"/>
</dbReference>
<evidence type="ECO:0000313" key="3">
    <source>
        <dbReference type="Proteomes" id="UP001642484"/>
    </source>
</evidence>
<proteinExistence type="predicted"/>
<sequence>VAMSTGKYDLARSNCHHVAQAVYNACVPDSHAQLQVLEIPNARWVRVAAIVKPLNYLGLNLLNSHALGSQSCTSQSQGSQSTLVSECTGSSLQHFPLHTVGEAGHMNPGHLKAACLAKWIYSPKREELTGLGGLLNINLHVLRQMGDENPTPVQWAVLEDEDAFYVTFKGTDNFVDVVIDFDLTLTDFCDMRVHNGISGGLQHKPPDGKSVLDELEECLGSVSVQNAKEVILCGHSLGGGYAILAALFLLYRGFHVTQVVTFGAPQVLVPDMDNPGCRWLDEITTLYVKL</sequence>
<gene>
    <name evidence="2" type="ORF">CCMP2556_LOCUS5146</name>
</gene>
<dbReference type="InterPro" id="IPR051218">
    <property type="entry name" value="Sec_MonoDiacylglyc_Lipase"/>
</dbReference>
<dbReference type="Pfam" id="PF01764">
    <property type="entry name" value="Lipase_3"/>
    <property type="match status" value="1"/>
</dbReference>
<dbReference type="SUPFAM" id="SSF53474">
    <property type="entry name" value="alpha/beta-Hydrolases"/>
    <property type="match status" value="1"/>
</dbReference>
<feature type="non-terminal residue" evidence="2">
    <location>
        <position position="1"/>
    </location>
</feature>
<dbReference type="InterPro" id="IPR029058">
    <property type="entry name" value="AB_hydrolase_fold"/>
</dbReference>
<protein>
    <recommendedName>
        <fullName evidence="1">Fungal lipase-type domain-containing protein</fullName>
    </recommendedName>
</protein>
<name>A0ABP0I9U5_9DINO</name>
<dbReference type="Gene3D" id="3.40.50.1820">
    <property type="entry name" value="alpha/beta hydrolase"/>
    <property type="match status" value="1"/>
</dbReference>
<dbReference type="PANTHER" id="PTHR45856:SF24">
    <property type="entry name" value="FUNGAL LIPASE-LIKE DOMAIN-CONTAINING PROTEIN"/>
    <property type="match status" value="1"/>
</dbReference>
<comment type="caution">
    <text evidence="2">The sequence shown here is derived from an EMBL/GenBank/DDBJ whole genome shotgun (WGS) entry which is preliminary data.</text>
</comment>
<accession>A0ABP0I9U5</accession>
<feature type="domain" description="Fungal lipase-type" evidence="1">
    <location>
        <begin position="165"/>
        <end position="268"/>
    </location>
</feature>
<keyword evidence="3" id="KW-1185">Reference proteome</keyword>